<evidence type="ECO:0000313" key="3">
    <source>
        <dbReference type="Proteomes" id="UP000620104"/>
    </source>
</evidence>
<evidence type="ECO:0000256" key="1">
    <source>
        <dbReference type="SAM" id="MobiDB-lite"/>
    </source>
</evidence>
<protein>
    <submittedName>
        <fullName evidence="2">Uncharacterized protein</fullName>
    </submittedName>
</protein>
<evidence type="ECO:0000313" key="2">
    <source>
        <dbReference type="EMBL" id="GHJ87571.1"/>
    </source>
</evidence>
<dbReference type="AlphaFoldDB" id="A0A8H3TU37"/>
<dbReference type="Proteomes" id="UP000620104">
    <property type="component" value="Unassembled WGS sequence"/>
</dbReference>
<feature type="region of interest" description="Disordered" evidence="1">
    <location>
        <begin position="1"/>
        <end position="34"/>
    </location>
</feature>
<reference evidence="2" key="1">
    <citation type="submission" date="2020-07" db="EMBL/GenBank/DDBJ databases">
        <title>Draft Genome Sequence of a Deep-Sea Yeast, Naganishia (Cryptococcus) liquefaciens strain N6.</title>
        <authorList>
            <person name="Han Y.W."/>
            <person name="Kajitani R."/>
            <person name="Morimoto H."/>
            <person name="Parhat M."/>
            <person name="Tsubouchi H."/>
            <person name="Bakenova O."/>
            <person name="Ogata M."/>
            <person name="Argunhan B."/>
            <person name="Aoki R."/>
            <person name="Kajiwara S."/>
            <person name="Itoh T."/>
            <person name="Iwasaki H."/>
        </authorList>
    </citation>
    <scope>NUCLEOTIDE SEQUENCE</scope>
    <source>
        <strain evidence="2">N6</strain>
    </source>
</reference>
<sequence length="93" mass="10090">MTVPPVSGTRDDLGTRLQQERPSRMAQGDKQEELRNTGYTRAALIAIRVADGLKGSLQSLIDIHEVSNFQTLFLLRSVIAASPPMVLSINVAG</sequence>
<name>A0A8H3TU37_9TREE</name>
<proteinExistence type="predicted"/>
<keyword evidence="3" id="KW-1185">Reference proteome</keyword>
<accession>A0A8H3TU37</accession>
<organism evidence="2 3">
    <name type="scientific">Naganishia liquefaciens</name>
    <dbReference type="NCBI Taxonomy" id="104408"/>
    <lineage>
        <taxon>Eukaryota</taxon>
        <taxon>Fungi</taxon>
        <taxon>Dikarya</taxon>
        <taxon>Basidiomycota</taxon>
        <taxon>Agaricomycotina</taxon>
        <taxon>Tremellomycetes</taxon>
        <taxon>Filobasidiales</taxon>
        <taxon>Filobasidiaceae</taxon>
        <taxon>Naganishia</taxon>
    </lineage>
</organism>
<gene>
    <name evidence="2" type="ORF">NliqN6_3973</name>
</gene>
<feature type="compositionally biased region" description="Basic and acidic residues" evidence="1">
    <location>
        <begin position="9"/>
        <end position="34"/>
    </location>
</feature>
<comment type="caution">
    <text evidence="2">The sequence shown here is derived from an EMBL/GenBank/DDBJ whole genome shotgun (WGS) entry which is preliminary data.</text>
</comment>
<dbReference type="EMBL" id="BLZA01000023">
    <property type="protein sequence ID" value="GHJ87571.1"/>
    <property type="molecule type" value="Genomic_DNA"/>
</dbReference>